<evidence type="ECO:0000313" key="2">
    <source>
        <dbReference type="EMBL" id="APX12499.1"/>
    </source>
</evidence>
<keyword evidence="1" id="KW-0472">Membrane</keyword>
<keyword evidence="1" id="KW-1133">Transmembrane helix</keyword>
<proteinExistence type="predicted"/>
<feature type="transmembrane region" description="Helical" evidence="1">
    <location>
        <begin position="67"/>
        <end position="87"/>
    </location>
</feature>
<keyword evidence="1" id="KW-0812">Transmembrane</keyword>
<dbReference type="AlphaFoldDB" id="A0A1P8MX58"/>
<keyword evidence="3" id="KW-1185">Reference proteome</keyword>
<sequence length="214" mass="22990">MDALLQGGGPVRLFGLASALLSIYAFYPYARDVLRGHTRPQRACWLIWSVLGSIALMSQIVEGATASLWFAAIQVGWTIVIFGLSIWRGQGRFLNPGDEYILIAATLGLALWASTDTAAYALVITISISMLGGAATIAKAYRAPETETMSTWVISWLAALCAICAVGHLDWVLLAYPLYLLCLYSGIVLAIMLGRTRGHHAMLSTGRHTAGGAM</sequence>
<feature type="transmembrane region" description="Helical" evidence="1">
    <location>
        <begin position="175"/>
        <end position="194"/>
    </location>
</feature>
<gene>
    <name evidence="2" type="ORF">BWR18_13045</name>
</gene>
<feature type="transmembrane region" description="Helical" evidence="1">
    <location>
        <begin position="99"/>
        <end position="114"/>
    </location>
</feature>
<dbReference type="EMBL" id="CP019312">
    <property type="protein sequence ID" value="APX12499.1"/>
    <property type="molecule type" value="Genomic_DNA"/>
</dbReference>
<reference evidence="2 3" key="1">
    <citation type="submission" date="2017-01" db="EMBL/GenBank/DDBJ databases">
        <title>Complete genome of Tateyamaria omphalii DOK1-4 isolated from seawater in Dokdo.</title>
        <authorList>
            <person name="Kim J.H."/>
            <person name="Chi W.-J."/>
        </authorList>
    </citation>
    <scope>NUCLEOTIDE SEQUENCE [LARGE SCALE GENOMIC DNA]</scope>
    <source>
        <strain evidence="2 3">DOK1-4</strain>
    </source>
</reference>
<feature type="transmembrane region" description="Helical" evidence="1">
    <location>
        <begin position="42"/>
        <end position="61"/>
    </location>
</feature>
<feature type="transmembrane region" description="Helical" evidence="1">
    <location>
        <begin position="150"/>
        <end position="169"/>
    </location>
</feature>
<organism evidence="2 3">
    <name type="scientific">Tateyamaria omphalii</name>
    <dbReference type="NCBI Taxonomy" id="299262"/>
    <lineage>
        <taxon>Bacteria</taxon>
        <taxon>Pseudomonadati</taxon>
        <taxon>Pseudomonadota</taxon>
        <taxon>Alphaproteobacteria</taxon>
        <taxon>Rhodobacterales</taxon>
        <taxon>Roseobacteraceae</taxon>
        <taxon>Tateyamaria</taxon>
    </lineage>
</organism>
<evidence type="ECO:0000256" key="1">
    <source>
        <dbReference type="SAM" id="Phobius"/>
    </source>
</evidence>
<accession>A0A1P8MX58</accession>
<evidence type="ECO:0000313" key="3">
    <source>
        <dbReference type="Proteomes" id="UP000186336"/>
    </source>
</evidence>
<feature type="transmembrane region" description="Helical" evidence="1">
    <location>
        <begin position="12"/>
        <end position="30"/>
    </location>
</feature>
<dbReference type="Proteomes" id="UP000186336">
    <property type="component" value="Chromosome"/>
</dbReference>
<dbReference type="OrthoDB" id="2242787at2"/>
<dbReference type="KEGG" id="tom:BWR18_13045"/>
<name>A0A1P8MX58_9RHOB</name>
<feature type="transmembrane region" description="Helical" evidence="1">
    <location>
        <begin position="120"/>
        <end position="138"/>
    </location>
</feature>
<protein>
    <submittedName>
        <fullName evidence="2">Uncharacterized protein</fullName>
    </submittedName>
</protein>
<dbReference type="RefSeq" id="WP_076628833.1">
    <property type="nucleotide sequence ID" value="NZ_CP019312.1"/>
</dbReference>